<dbReference type="STRING" id="866771.HMPREF9296_2508"/>
<protein>
    <submittedName>
        <fullName evidence="1">Uncharacterized protein</fullName>
    </submittedName>
</protein>
<dbReference type="EMBL" id="AEDO01000013">
    <property type="protein sequence ID" value="EFL46837.1"/>
    <property type="molecule type" value="Genomic_DNA"/>
</dbReference>
<comment type="caution">
    <text evidence="1">The sequence shown here is derived from an EMBL/GenBank/DDBJ whole genome shotgun (WGS) entry which is preliminary data.</text>
</comment>
<accession>E1KNX2</accession>
<organism evidence="1 2">
    <name type="scientific">Prevotella disiens FB035-09AN</name>
    <dbReference type="NCBI Taxonomy" id="866771"/>
    <lineage>
        <taxon>Bacteria</taxon>
        <taxon>Pseudomonadati</taxon>
        <taxon>Bacteroidota</taxon>
        <taxon>Bacteroidia</taxon>
        <taxon>Bacteroidales</taxon>
        <taxon>Prevotellaceae</taxon>
        <taxon>Prevotella</taxon>
    </lineage>
</organism>
<gene>
    <name evidence="1" type="ORF">HMPREF9296_2508</name>
</gene>
<dbReference type="AlphaFoldDB" id="E1KNX2"/>
<evidence type="ECO:0000313" key="2">
    <source>
        <dbReference type="Proteomes" id="UP000003610"/>
    </source>
</evidence>
<evidence type="ECO:0000313" key="1">
    <source>
        <dbReference type="EMBL" id="EFL46837.1"/>
    </source>
</evidence>
<dbReference type="RefSeq" id="WP_004355725.1">
    <property type="nucleotide sequence ID" value="NZ_AEDO01000013.1"/>
</dbReference>
<dbReference type="Proteomes" id="UP000003610">
    <property type="component" value="Unassembled WGS sequence"/>
</dbReference>
<sequence length="146" mass="16480">MDIPQTLIDEVVGDNVQLGDVYKIEMSIEDGMKLKNGYDTRDKYFVVLGFDQQGCVYGGIVFNSKINQNLPPIVKDYHMPISAKSYPFLSYDSFLNCSQLLQTTSTRLMQGTKVGTISTDDFELIRCTVCSYPNAVPRELKRFGLI</sequence>
<proteinExistence type="predicted"/>
<name>E1KNX2_9BACT</name>
<reference evidence="1 2" key="1">
    <citation type="submission" date="2010-08" db="EMBL/GenBank/DDBJ databases">
        <authorList>
            <person name="Durkin A.S."/>
            <person name="Madupu R."/>
            <person name="Torralba M."/>
            <person name="Gillis M."/>
            <person name="Methe B."/>
            <person name="Sutton G."/>
            <person name="Nelson K.E."/>
        </authorList>
    </citation>
    <scope>NUCLEOTIDE SEQUENCE [LARGE SCALE GENOMIC DNA]</scope>
    <source>
        <strain evidence="1 2">FB035-09AN</strain>
    </source>
</reference>
<dbReference type="eggNOG" id="ENOG50334DA">
    <property type="taxonomic scope" value="Bacteria"/>
</dbReference>